<name>A0A806X3M9_9ENTR</name>
<evidence type="ECO:0000313" key="1">
    <source>
        <dbReference type="EMBL" id="ALR75232.1"/>
    </source>
</evidence>
<organism evidence="1 2">
    <name type="scientific">[Enterobacter] lignolyticus</name>
    <dbReference type="NCBI Taxonomy" id="1334193"/>
    <lineage>
        <taxon>Bacteria</taxon>
        <taxon>Pseudomonadati</taxon>
        <taxon>Pseudomonadota</taxon>
        <taxon>Gammaproteobacteria</taxon>
        <taxon>Enterobacterales</taxon>
        <taxon>Enterobacteriaceae</taxon>
        <taxon>Pluralibacter</taxon>
    </lineage>
</organism>
<dbReference type="KEGG" id="kle:AO703_02590"/>
<proteinExistence type="predicted"/>
<accession>A0A806X3M9</accession>
<dbReference type="AlphaFoldDB" id="A0A806X3M9"/>
<evidence type="ECO:0000313" key="2">
    <source>
        <dbReference type="Proteomes" id="UP000069162"/>
    </source>
</evidence>
<dbReference type="EMBL" id="CP012871">
    <property type="protein sequence ID" value="ALR75232.1"/>
    <property type="molecule type" value="Genomic_DNA"/>
</dbReference>
<protein>
    <submittedName>
        <fullName evidence="1">Uncharacterized protein</fullName>
    </submittedName>
</protein>
<dbReference type="Proteomes" id="UP000069162">
    <property type="component" value="Chromosome"/>
</dbReference>
<sequence>MIGEISIGPALLAIAIKLTGFPFSVNQRPLDYGTIRSSNMRSPSFLILAMTTLMNIYDFWRMDLSKV</sequence>
<reference evidence="2" key="1">
    <citation type="submission" date="2015-10" db="EMBL/GenBank/DDBJ databases">
        <title>Complete Genome Sequencing of Klebsiella sp. strain G5.</title>
        <authorList>
            <person name="Chan K.-G."/>
            <person name="Chen J.-W."/>
        </authorList>
    </citation>
    <scope>NUCLEOTIDE SEQUENCE [LARGE SCALE GENOMIC DNA]</scope>
    <source>
        <strain evidence="2">G5</strain>
    </source>
</reference>
<gene>
    <name evidence="1" type="ORF">AO703_02590</name>
</gene>